<feature type="transmembrane region" description="Helical" evidence="18">
    <location>
        <begin position="188"/>
        <end position="208"/>
    </location>
</feature>
<keyword evidence="7 18" id="KW-0679">Respiratory chain</keyword>
<keyword evidence="11 18" id="KW-0249">Electron transport</keyword>
<keyword evidence="10 18" id="KW-1278">Translocase</keyword>
<proteinExistence type="inferred from homology"/>
<evidence type="ECO:0000256" key="17">
    <source>
        <dbReference type="ARBA" id="ARBA00049551"/>
    </source>
</evidence>
<dbReference type="InterPro" id="IPR003917">
    <property type="entry name" value="NADH_UbQ_OxRdtase_chain2"/>
</dbReference>
<dbReference type="PANTHER" id="PTHR46552:SF1">
    <property type="entry name" value="NADH-UBIQUINONE OXIDOREDUCTASE CHAIN 2"/>
    <property type="match status" value="1"/>
</dbReference>
<feature type="transmembrane region" description="Helical" evidence="18">
    <location>
        <begin position="299"/>
        <end position="322"/>
    </location>
</feature>
<dbReference type="AlphaFoldDB" id="A0A344A2E4"/>
<feature type="transmembrane region" description="Helical" evidence="18">
    <location>
        <begin position="259"/>
        <end position="279"/>
    </location>
</feature>
<evidence type="ECO:0000256" key="13">
    <source>
        <dbReference type="ARBA" id="ARBA00023027"/>
    </source>
</evidence>
<keyword evidence="12 18" id="KW-1133">Transmembrane helix</keyword>
<reference evidence="20" key="1">
    <citation type="submission" date="2018-02" db="EMBL/GenBank/DDBJ databases">
        <title>Resolving the psyllid tree of life: Phylogenomic analysis of the superfamily Psylloidea (Hemiptera).</title>
        <authorList>
            <person name="Percy D.M."/>
            <person name="Sveinsson S."/>
            <person name="Lemmon A.R."/>
            <person name="Lemmon E.M."/>
            <person name="Ouvrard D."/>
            <person name="Burckhardt D."/>
        </authorList>
    </citation>
    <scope>NUCLEOTIDE SEQUENCE</scope>
    <source>
        <strain evidence="20">DP2.nwbl.00956_circ</strain>
    </source>
</reference>
<dbReference type="PRINTS" id="PR01436">
    <property type="entry name" value="NADHDHGNASE2"/>
</dbReference>
<evidence type="ECO:0000256" key="12">
    <source>
        <dbReference type="ARBA" id="ARBA00022989"/>
    </source>
</evidence>
<keyword evidence="15 18" id="KW-0496">Mitochondrion</keyword>
<feature type="transmembrane region" description="Helical" evidence="18">
    <location>
        <begin position="84"/>
        <end position="106"/>
    </location>
</feature>
<keyword evidence="8 18" id="KW-0812">Transmembrane</keyword>
<comment type="catalytic activity">
    <reaction evidence="17 18">
        <text>a ubiquinone + NADH + 5 H(+)(in) = a ubiquinol + NAD(+) + 4 H(+)(out)</text>
        <dbReference type="Rhea" id="RHEA:29091"/>
        <dbReference type="Rhea" id="RHEA-COMP:9565"/>
        <dbReference type="Rhea" id="RHEA-COMP:9566"/>
        <dbReference type="ChEBI" id="CHEBI:15378"/>
        <dbReference type="ChEBI" id="CHEBI:16389"/>
        <dbReference type="ChEBI" id="CHEBI:17976"/>
        <dbReference type="ChEBI" id="CHEBI:57540"/>
        <dbReference type="ChEBI" id="CHEBI:57945"/>
        <dbReference type="EC" id="7.1.1.2"/>
    </reaction>
</comment>
<dbReference type="GO" id="GO:0005743">
    <property type="term" value="C:mitochondrial inner membrane"/>
    <property type="evidence" value="ECO:0007669"/>
    <property type="project" value="UniProtKB-SubCell"/>
</dbReference>
<name>A0A344A2E4_9HEMI</name>
<evidence type="ECO:0000256" key="10">
    <source>
        <dbReference type="ARBA" id="ARBA00022967"/>
    </source>
</evidence>
<dbReference type="EC" id="7.1.1.2" evidence="4 18"/>
<keyword evidence="14 18" id="KW-0830">Ubiquinone</keyword>
<evidence type="ECO:0000256" key="15">
    <source>
        <dbReference type="ARBA" id="ARBA00023128"/>
    </source>
</evidence>
<comment type="function">
    <text evidence="18">Core subunit of the mitochondrial membrane respiratory chain NADH dehydrogenase (Complex I) which catalyzes electron transfer from NADH through the respiratory chain, using ubiquinone as an electron acceptor. Essential for the catalytic activity and assembly of complex I.</text>
</comment>
<evidence type="ECO:0000256" key="8">
    <source>
        <dbReference type="ARBA" id="ARBA00022692"/>
    </source>
</evidence>
<accession>A0A344A2E4</accession>
<feature type="transmembrane region" description="Helical" evidence="18">
    <location>
        <begin position="144"/>
        <end position="168"/>
    </location>
</feature>
<evidence type="ECO:0000256" key="7">
    <source>
        <dbReference type="ARBA" id="ARBA00022660"/>
    </source>
</evidence>
<protein>
    <recommendedName>
        <fullName evidence="5 18">NADH-ubiquinone oxidoreductase chain 2</fullName>
        <ecNumber evidence="4 18">7.1.1.2</ecNumber>
    </recommendedName>
</protein>
<evidence type="ECO:0000256" key="3">
    <source>
        <dbReference type="ARBA" id="ARBA00007012"/>
    </source>
</evidence>
<sequence length="323" mass="37901">MKINKILIMPMFFFSIIAPISSSSWMMMWMSMEINMMMFIFLILIKKNMFSTESSMKYFLIQCSGSLIFLLSLSSNLIYFYEWPLIQALVPPIALMLKSGIAPLHSWMPEIIKNINPFSFFLFLTLQKIPLLMILFSFWSKMTIWISVINIVIGSLTGIIQSSMIKMLISSSISNTGWMMLSLLKSNLLFLFQFFIYTILIFTLIKMMNTEKVKWMIQINSSNLFKKMIISMNMLSMSGMPPLLGFMPKWIIIKKMFMLTPMIVFIFILMTVMNLFFYIKSTVNMMFMFSSTKKWMNKFNLSNLIYTTFVINFTGIPVFFLFN</sequence>
<evidence type="ECO:0000256" key="1">
    <source>
        <dbReference type="ARBA" id="ARBA00003257"/>
    </source>
</evidence>
<keyword evidence="13 18" id="KW-0520">NAD</keyword>
<dbReference type="EMBL" id="MG989227">
    <property type="protein sequence ID" value="AWU48935.1"/>
    <property type="molecule type" value="Genomic_DNA"/>
</dbReference>
<evidence type="ECO:0000256" key="14">
    <source>
        <dbReference type="ARBA" id="ARBA00023075"/>
    </source>
</evidence>
<dbReference type="Pfam" id="PF00361">
    <property type="entry name" value="Proton_antipo_M"/>
    <property type="match status" value="1"/>
</dbReference>
<geneLocation type="mitochondrion" evidence="20"/>
<feature type="transmembrane region" description="Helical" evidence="18">
    <location>
        <begin position="228"/>
        <end position="247"/>
    </location>
</feature>
<evidence type="ECO:0000259" key="19">
    <source>
        <dbReference type="Pfam" id="PF00361"/>
    </source>
</evidence>
<evidence type="ECO:0000256" key="11">
    <source>
        <dbReference type="ARBA" id="ARBA00022982"/>
    </source>
</evidence>
<organism evidence="20">
    <name type="scientific">Homotoma ficus</name>
    <dbReference type="NCBI Taxonomy" id="2218120"/>
    <lineage>
        <taxon>Eukaryota</taxon>
        <taxon>Metazoa</taxon>
        <taxon>Ecdysozoa</taxon>
        <taxon>Arthropoda</taxon>
        <taxon>Hexapoda</taxon>
        <taxon>Insecta</taxon>
        <taxon>Pterygota</taxon>
        <taxon>Neoptera</taxon>
        <taxon>Paraneoptera</taxon>
        <taxon>Hemiptera</taxon>
        <taxon>Sternorrhyncha</taxon>
        <taxon>Psylloidea</taxon>
        <taxon>Carsidaridae</taxon>
        <taxon>Homotominae</taxon>
        <taxon>Homotoma</taxon>
    </lineage>
</organism>
<evidence type="ECO:0000256" key="2">
    <source>
        <dbReference type="ARBA" id="ARBA00004448"/>
    </source>
</evidence>
<evidence type="ECO:0000256" key="4">
    <source>
        <dbReference type="ARBA" id="ARBA00012944"/>
    </source>
</evidence>
<evidence type="ECO:0000256" key="6">
    <source>
        <dbReference type="ARBA" id="ARBA00022448"/>
    </source>
</evidence>
<feature type="transmembrane region" description="Helical" evidence="18">
    <location>
        <begin position="118"/>
        <end position="138"/>
    </location>
</feature>
<evidence type="ECO:0000256" key="18">
    <source>
        <dbReference type="RuleBase" id="RU003403"/>
    </source>
</evidence>
<keyword evidence="16 18" id="KW-0472">Membrane</keyword>
<gene>
    <name evidence="20" type="primary">nad2</name>
</gene>
<keyword evidence="9 18" id="KW-0999">Mitochondrion inner membrane</keyword>
<keyword evidence="6" id="KW-0813">Transport</keyword>
<dbReference type="GO" id="GO:0008137">
    <property type="term" value="F:NADH dehydrogenase (ubiquinone) activity"/>
    <property type="evidence" value="ECO:0007669"/>
    <property type="project" value="UniProtKB-EC"/>
</dbReference>
<comment type="function">
    <text evidence="1">Core subunit of the mitochondrial membrane respiratory chain NADH dehydrogenase (Complex I) that is believed to belong to the minimal assembly required for catalysis. Complex I functions in the transfer of electrons from NADH to the respiratory chain. The immediate electron acceptor for the enzyme is believed to be ubiquinone.</text>
</comment>
<evidence type="ECO:0000256" key="16">
    <source>
        <dbReference type="ARBA" id="ARBA00023136"/>
    </source>
</evidence>
<comment type="subcellular location">
    <subcellularLocation>
        <location evidence="2 18">Mitochondrion inner membrane</location>
        <topology evidence="2 18">Multi-pass membrane protein</topology>
    </subcellularLocation>
</comment>
<dbReference type="InterPro" id="IPR001750">
    <property type="entry name" value="ND/Mrp_TM"/>
</dbReference>
<evidence type="ECO:0000256" key="5">
    <source>
        <dbReference type="ARBA" id="ARBA00021008"/>
    </source>
</evidence>
<feature type="domain" description="NADH:quinone oxidoreductase/Mrp antiporter transmembrane" evidence="19">
    <location>
        <begin position="22"/>
        <end position="271"/>
    </location>
</feature>
<dbReference type="PANTHER" id="PTHR46552">
    <property type="entry name" value="NADH-UBIQUINONE OXIDOREDUCTASE CHAIN 2"/>
    <property type="match status" value="1"/>
</dbReference>
<evidence type="ECO:0000256" key="9">
    <source>
        <dbReference type="ARBA" id="ARBA00022792"/>
    </source>
</evidence>
<evidence type="ECO:0000313" key="20">
    <source>
        <dbReference type="EMBL" id="AWU48935.1"/>
    </source>
</evidence>
<dbReference type="InterPro" id="IPR050175">
    <property type="entry name" value="Complex_I_Subunit_2"/>
</dbReference>
<dbReference type="GO" id="GO:0006120">
    <property type="term" value="P:mitochondrial electron transport, NADH to ubiquinone"/>
    <property type="evidence" value="ECO:0007669"/>
    <property type="project" value="InterPro"/>
</dbReference>
<comment type="similarity">
    <text evidence="3 18">Belongs to the complex I subunit 2 family.</text>
</comment>